<comment type="similarity">
    <text evidence="10 11">Belongs to the TonB-dependent receptor family.</text>
</comment>
<dbReference type="PANTHER" id="PTHR30069:SF29">
    <property type="entry name" value="HEMOGLOBIN AND HEMOGLOBIN-HAPTOGLOBIN-BINDING PROTEIN 1-RELATED"/>
    <property type="match status" value="1"/>
</dbReference>
<name>A0A1M6FEF8_9FLAO</name>
<gene>
    <name evidence="14" type="ORF">SAMN05444337_1209</name>
</gene>
<dbReference type="GO" id="GO:0044718">
    <property type="term" value="P:siderophore transmembrane transport"/>
    <property type="evidence" value="ECO:0007669"/>
    <property type="project" value="TreeGrafter"/>
</dbReference>
<proteinExistence type="inferred from homology"/>
<keyword evidence="6 11" id="KW-0798">TonB box</keyword>
<evidence type="ECO:0000313" key="15">
    <source>
        <dbReference type="Proteomes" id="UP000184232"/>
    </source>
</evidence>
<dbReference type="Proteomes" id="UP000184232">
    <property type="component" value="Unassembled WGS sequence"/>
</dbReference>
<organism evidence="14 15">
    <name type="scientific">Flavobacterium haoranii</name>
    <dbReference type="NCBI Taxonomy" id="683124"/>
    <lineage>
        <taxon>Bacteria</taxon>
        <taxon>Pseudomonadati</taxon>
        <taxon>Bacteroidota</taxon>
        <taxon>Flavobacteriia</taxon>
        <taxon>Flavobacteriales</taxon>
        <taxon>Flavobacteriaceae</taxon>
        <taxon>Flavobacterium</taxon>
    </lineage>
</organism>
<evidence type="ECO:0000256" key="8">
    <source>
        <dbReference type="ARBA" id="ARBA00023170"/>
    </source>
</evidence>
<dbReference type="InterPro" id="IPR037066">
    <property type="entry name" value="Plug_dom_sf"/>
</dbReference>
<evidence type="ECO:0000256" key="2">
    <source>
        <dbReference type="ARBA" id="ARBA00022448"/>
    </source>
</evidence>
<dbReference type="InterPro" id="IPR000531">
    <property type="entry name" value="Beta-barrel_TonB"/>
</dbReference>
<dbReference type="EMBL" id="FQZH01000001">
    <property type="protein sequence ID" value="SHI96108.1"/>
    <property type="molecule type" value="Genomic_DNA"/>
</dbReference>
<comment type="subcellular location">
    <subcellularLocation>
        <location evidence="1 10">Cell outer membrane</location>
        <topology evidence="1 10">Multi-pass membrane protein</topology>
    </subcellularLocation>
</comment>
<protein>
    <submittedName>
        <fullName evidence="14">Outer membrane receptor for ferrienterochelin and colicins</fullName>
    </submittedName>
</protein>
<evidence type="ECO:0000256" key="11">
    <source>
        <dbReference type="RuleBase" id="RU003357"/>
    </source>
</evidence>
<sequence length="703" mass="81065">MKKKLVLLCSMLYFSCVYSQKIENDSLKINKLEEVVLTTQFEPQSLKKSVHNVRIIRAQDIQNLAANNLGDVLNQYINITVRPSSNSGKSTISMFGLNAGYFKILVDNIPIVNEGGLGNNTDLSQINLNDIEQIEIIEGSMGVTHGANAVSGILNIITKKSSQDKWNIEATIQEETVGKEYELFNQGRHMQTLQVAHSINKYWFVSVNGNRNDFRGFLGNKNGSNYEINDGTRGYNWLPREQWQNNALLSYKKNNFRAFYKFEWLDEVIHFYGSAAQSGFNTQYGSYKYGDDERYFSDRFYHHLNFVGKLFSQVNYNLSFSHQYQKREVEQYRYNITYDVESNNTTKKDQSMEVFYTTGTFSDFFKSKKINLQLGYEAVNNNGFAIVDEVNNQTKEVRETINNLDFFAVSEIRFSDVFSLRPGARYSFQSMFDNQYAISLGSRFLLPKEFELRASLGKSYRTPTFQELFSQIIFDGHYFIGNENLIPETSTSYEVNLKKQTSLGEDVKMFIQLAIGFLDVKDRITSALTGFDNATPIYEYINISKYQSINFALTNQLQTNNWKFMFGTSLTGISREINDLEFQSDDKFLFNFNLNANISYTIPKWKTTFSTYYKFTGKTQQYISSTDGYVLSEIEPYSWLDASVRKTFWENKIELTLGARNVFNIDNINQTNVNQSGGHSVSSQVLLAYGRSYFLKAVYNLNF</sequence>
<evidence type="ECO:0000256" key="5">
    <source>
        <dbReference type="ARBA" id="ARBA00022729"/>
    </source>
</evidence>
<keyword evidence="9 10" id="KW-0998">Cell outer membrane</keyword>
<evidence type="ECO:0000256" key="10">
    <source>
        <dbReference type="PROSITE-ProRule" id="PRU01360"/>
    </source>
</evidence>
<dbReference type="SUPFAM" id="SSF56935">
    <property type="entry name" value="Porins"/>
    <property type="match status" value="1"/>
</dbReference>
<dbReference type="Pfam" id="PF07715">
    <property type="entry name" value="Plug"/>
    <property type="match status" value="1"/>
</dbReference>
<dbReference type="Pfam" id="PF00593">
    <property type="entry name" value="TonB_dep_Rec_b-barrel"/>
    <property type="match status" value="1"/>
</dbReference>
<evidence type="ECO:0000259" key="13">
    <source>
        <dbReference type="Pfam" id="PF07715"/>
    </source>
</evidence>
<keyword evidence="15" id="KW-1185">Reference proteome</keyword>
<keyword evidence="8 14" id="KW-0675">Receptor</keyword>
<reference evidence="14 15" key="1">
    <citation type="submission" date="2016-11" db="EMBL/GenBank/DDBJ databases">
        <authorList>
            <person name="Jaros S."/>
            <person name="Januszkiewicz K."/>
            <person name="Wedrychowicz H."/>
        </authorList>
    </citation>
    <scope>NUCLEOTIDE SEQUENCE [LARGE SCALE GENOMIC DNA]</scope>
    <source>
        <strain evidence="14 15">DSM 22807</strain>
    </source>
</reference>
<dbReference type="InterPro" id="IPR012910">
    <property type="entry name" value="Plug_dom"/>
</dbReference>
<evidence type="ECO:0000256" key="9">
    <source>
        <dbReference type="ARBA" id="ARBA00023237"/>
    </source>
</evidence>
<keyword evidence="2 10" id="KW-0813">Transport</keyword>
<dbReference type="Gene3D" id="2.40.170.20">
    <property type="entry name" value="TonB-dependent receptor, beta-barrel domain"/>
    <property type="match status" value="1"/>
</dbReference>
<dbReference type="OrthoDB" id="9764669at2"/>
<dbReference type="InterPro" id="IPR039426">
    <property type="entry name" value="TonB-dep_rcpt-like"/>
</dbReference>
<evidence type="ECO:0000313" key="14">
    <source>
        <dbReference type="EMBL" id="SHI96108.1"/>
    </source>
</evidence>
<keyword evidence="5" id="KW-0732">Signal</keyword>
<dbReference type="PROSITE" id="PS52016">
    <property type="entry name" value="TONB_DEPENDENT_REC_3"/>
    <property type="match status" value="1"/>
</dbReference>
<accession>A0A1M6FEF8</accession>
<evidence type="ECO:0000256" key="4">
    <source>
        <dbReference type="ARBA" id="ARBA00022692"/>
    </source>
</evidence>
<evidence type="ECO:0000256" key="3">
    <source>
        <dbReference type="ARBA" id="ARBA00022452"/>
    </source>
</evidence>
<dbReference type="AlphaFoldDB" id="A0A1M6FEF8"/>
<feature type="domain" description="TonB-dependent receptor plug" evidence="13">
    <location>
        <begin position="47"/>
        <end position="153"/>
    </location>
</feature>
<dbReference type="PANTHER" id="PTHR30069">
    <property type="entry name" value="TONB-DEPENDENT OUTER MEMBRANE RECEPTOR"/>
    <property type="match status" value="1"/>
</dbReference>
<dbReference type="GO" id="GO:0009279">
    <property type="term" value="C:cell outer membrane"/>
    <property type="evidence" value="ECO:0007669"/>
    <property type="project" value="UniProtKB-SubCell"/>
</dbReference>
<evidence type="ECO:0000256" key="6">
    <source>
        <dbReference type="ARBA" id="ARBA00023077"/>
    </source>
</evidence>
<evidence type="ECO:0000259" key="12">
    <source>
        <dbReference type="Pfam" id="PF00593"/>
    </source>
</evidence>
<evidence type="ECO:0000256" key="1">
    <source>
        <dbReference type="ARBA" id="ARBA00004571"/>
    </source>
</evidence>
<dbReference type="Gene3D" id="2.170.130.10">
    <property type="entry name" value="TonB-dependent receptor, plug domain"/>
    <property type="match status" value="1"/>
</dbReference>
<feature type="domain" description="TonB-dependent receptor-like beta-barrel" evidence="12">
    <location>
        <begin position="228"/>
        <end position="662"/>
    </location>
</feature>
<dbReference type="InterPro" id="IPR036942">
    <property type="entry name" value="Beta-barrel_TonB_sf"/>
</dbReference>
<keyword evidence="3 10" id="KW-1134">Transmembrane beta strand</keyword>
<evidence type="ECO:0000256" key="7">
    <source>
        <dbReference type="ARBA" id="ARBA00023136"/>
    </source>
</evidence>
<dbReference type="RefSeq" id="WP_072782953.1">
    <property type="nucleotide sequence ID" value="NZ_CP045292.1"/>
</dbReference>
<dbReference type="STRING" id="683124.SAMN05444337_1209"/>
<dbReference type="GO" id="GO:0015344">
    <property type="term" value="F:siderophore uptake transmembrane transporter activity"/>
    <property type="evidence" value="ECO:0007669"/>
    <property type="project" value="TreeGrafter"/>
</dbReference>
<keyword evidence="7 10" id="KW-0472">Membrane</keyword>
<keyword evidence="4 10" id="KW-0812">Transmembrane</keyword>